<dbReference type="Proteomes" id="UP001595956">
    <property type="component" value="Unassembled WGS sequence"/>
</dbReference>
<evidence type="ECO:0000313" key="3">
    <source>
        <dbReference type="Proteomes" id="UP001595956"/>
    </source>
</evidence>
<keyword evidence="1" id="KW-0812">Transmembrane</keyword>
<dbReference type="EMBL" id="JBHSMD010000011">
    <property type="protein sequence ID" value="MFC5495800.1"/>
    <property type="molecule type" value="Genomic_DNA"/>
</dbReference>
<proteinExistence type="predicted"/>
<name>A0ABW0N543_9ACTN</name>
<accession>A0ABW0N543</accession>
<organism evidence="2 3">
    <name type="scientific">Nocardioides caricicola</name>
    <dbReference type="NCBI Taxonomy" id="634770"/>
    <lineage>
        <taxon>Bacteria</taxon>
        <taxon>Bacillati</taxon>
        <taxon>Actinomycetota</taxon>
        <taxon>Actinomycetes</taxon>
        <taxon>Propionibacteriales</taxon>
        <taxon>Nocardioidaceae</taxon>
        <taxon>Nocardioides</taxon>
    </lineage>
</organism>
<keyword evidence="3" id="KW-1185">Reference proteome</keyword>
<feature type="transmembrane region" description="Helical" evidence="1">
    <location>
        <begin position="7"/>
        <end position="23"/>
    </location>
</feature>
<evidence type="ECO:0000256" key="1">
    <source>
        <dbReference type="SAM" id="Phobius"/>
    </source>
</evidence>
<feature type="transmembrane region" description="Helical" evidence="1">
    <location>
        <begin position="63"/>
        <end position="81"/>
    </location>
</feature>
<feature type="transmembrane region" description="Helical" evidence="1">
    <location>
        <begin position="87"/>
        <end position="105"/>
    </location>
</feature>
<comment type="caution">
    <text evidence="2">The sequence shown here is derived from an EMBL/GenBank/DDBJ whole genome shotgun (WGS) entry which is preliminary data.</text>
</comment>
<evidence type="ECO:0000313" key="2">
    <source>
        <dbReference type="EMBL" id="MFC5495800.1"/>
    </source>
</evidence>
<keyword evidence="1" id="KW-1133">Transmembrane helix</keyword>
<gene>
    <name evidence="2" type="ORF">ACFPKY_22025</name>
</gene>
<keyword evidence="1" id="KW-0472">Membrane</keyword>
<sequence>MRTYRTLWRTIFSVLALVAFIASGASASWLATIVSVGVVAAAGAVAGYAWIEDPPRRRRMVRELTAWFGAGAALMLGLPVLLGPSWLAVPALLGVTCPAGVAWVLGKYRAGRRLGDWEQAARLSGGDLESCWLRTTRQLRAHASEPEAVLALVQERAVLLDEIERRDPAAYDALLVRAGWPQRQDR</sequence>
<dbReference type="RefSeq" id="WP_345182389.1">
    <property type="nucleotide sequence ID" value="NZ_BAABFQ010000010.1"/>
</dbReference>
<reference evidence="3" key="1">
    <citation type="journal article" date="2019" name="Int. J. Syst. Evol. Microbiol.">
        <title>The Global Catalogue of Microorganisms (GCM) 10K type strain sequencing project: providing services to taxonomists for standard genome sequencing and annotation.</title>
        <authorList>
            <consortium name="The Broad Institute Genomics Platform"/>
            <consortium name="The Broad Institute Genome Sequencing Center for Infectious Disease"/>
            <person name="Wu L."/>
            <person name="Ma J."/>
        </authorList>
    </citation>
    <scope>NUCLEOTIDE SEQUENCE [LARGE SCALE GENOMIC DNA]</scope>
    <source>
        <strain evidence="3">KACC 13778</strain>
    </source>
</reference>
<feature type="transmembrane region" description="Helical" evidence="1">
    <location>
        <begin position="29"/>
        <end position="51"/>
    </location>
</feature>
<protein>
    <submittedName>
        <fullName evidence="2">Uncharacterized protein</fullName>
    </submittedName>
</protein>